<dbReference type="STRING" id="767769.A0A1L9UDI5"/>
<reference evidence="3" key="1">
    <citation type="journal article" date="2017" name="Genome Biol.">
        <title>Comparative genomics reveals high biological diversity and specific adaptations in the industrially and medically important fungal genus Aspergillus.</title>
        <authorList>
            <person name="de Vries R.P."/>
            <person name="Riley R."/>
            <person name="Wiebenga A."/>
            <person name="Aguilar-Osorio G."/>
            <person name="Amillis S."/>
            <person name="Uchima C.A."/>
            <person name="Anderluh G."/>
            <person name="Asadollahi M."/>
            <person name="Askin M."/>
            <person name="Barry K."/>
            <person name="Battaglia E."/>
            <person name="Bayram O."/>
            <person name="Benocci T."/>
            <person name="Braus-Stromeyer S.A."/>
            <person name="Caldana C."/>
            <person name="Canovas D."/>
            <person name="Cerqueira G.C."/>
            <person name="Chen F."/>
            <person name="Chen W."/>
            <person name="Choi C."/>
            <person name="Clum A."/>
            <person name="Dos Santos R.A."/>
            <person name="Damasio A.R."/>
            <person name="Diallinas G."/>
            <person name="Emri T."/>
            <person name="Fekete E."/>
            <person name="Flipphi M."/>
            <person name="Freyberg S."/>
            <person name="Gallo A."/>
            <person name="Gournas C."/>
            <person name="Habgood R."/>
            <person name="Hainaut M."/>
            <person name="Harispe M.L."/>
            <person name="Henrissat B."/>
            <person name="Hilden K.S."/>
            <person name="Hope R."/>
            <person name="Hossain A."/>
            <person name="Karabika E."/>
            <person name="Karaffa L."/>
            <person name="Karanyi Z."/>
            <person name="Krasevec N."/>
            <person name="Kuo A."/>
            <person name="Kusch H."/>
            <person name="LaButti K."/>
            <person name="Lagendijk E.L."/>
            <person name="Lapidus A."/>
            <person name="Levasseur A."/>
            <person name="Lindquist E."/>
            <person name="Lipzen A."/>
            <person name="Logrieco A.F."/>
            <person name="MacCabe A."/>
            <person name="Maekelae M.R."/>
            <person name="Malavazi I."/>
            <person name="Melin P."/>
            <person name="Meyer V."/>
            <person name="Mielnichuk N."/>
            <person name="Miskei M."/>
            <person name="Molnar A.P."/>
            <person name="Mule G."/>
            <person name="Ngan C.Y."/>
            <person name="Orejas M."/>
            <person name="Orosz E."/>
            <person name="Ouedraogo J.P."/>
            <person name="Overkamp K.M."/>
            <person name="Park H.-S."/>
            <person name="Perrone G."/>
            <person name="Piumi F."/>
            <person name="Punt P.J."/>
            <person name="Ram A.F."/>
            <person name="Ramon A."/>
            <person name="Rauscher S."/>
            <person name="Record E."/>
            <person name="Riano-Pachon D.M."/>
            <person name="Robert V."/>
            <person name="Roehrig J."/>
            <person name="Ruller R."/>
            <person name="Salamov A."/>
            <person name="Salih N.S."/>
            <person name="Samson R.A."/>
            <person name="Sandor E."/>
            <person name="Sanguinetti M."/>
            <person name="Schuetze T."/>
            <person name="Sepcic K."/>
            <person name="Shelest E."/>
            <person name="Sherlock G."/>
            <person name="Sophianopoulou V."/>
            <person name="Squina F.M."/>
            <person name="Sun H."/>
            <person name="Susca A."/>
            <person name="Todd R.B."/>
            <person name="Tsang A."/>
            <person name="Unkles S.E."/>
            <person name="van de Wiele N."/>
            <person name="van Rossen-Uffink D."/>
            <person name="Oliveira J.V."/>
            <person name="Vesth T.C."/>
            <person name="Visser J."/>
            <person name="Yu J.-H."/>
            <person name="Zhou M."/>
            <person name="Andersen M.R."/>
            <person name="Archer D.B."/>
            <person name="Baker S.E."/>
            <person name="Benoit I."/>
            <person name="Brakhage A.A."/>
            <person name="Braus G.H."/>
            <person name="Fischer R."/>
            <person name="Frisvad J.C."/>
            <person name="Goldman G.H."/>
            <person name="Houbraken J."/>
            <person name="Oakley B."/>
            <person name="Pocsi I."/>
            <person name="Scazzocchio C."/>
            <person name="Seiboth B."/>
            <person name="vanKuyk P.A."/>
            <person name="Wortman J."/>
            <person name="Dyer P.S."/>
            <person name="Grigoriev I.V."/>
        </authorList>
    </citation>
    <scope>NUCLEOTIDE SEQUENCE [LARGE SCALE GENOMIC DNA]</scope>
    <source>
        <strain evidence="3">CBS 101740 / IMI 381727 / IBT 21946</strain>
    </source>
</reference>
<gene>
    <name evidence="2" type="ORF">ASPBRDRAFT_285748</name>
</gene>
<dbReference type="OMA" id="HIRRRCI"/>
<dbReference type="PANTHER" id="PTHR33112:SF1">
    <property type="entry name" value="HETEROKARYON INCOMPATIBILITY DOMAIN-CONTAINING PROTEIN"/>
    <property type="match status" value="1"/>
</dbReference>
<dbReference type="PANTHER" id="PTHR33112">
    <property type="entry name" value="DOMAIN PROTEIN, PUTATIVE-RELATED"/>
    <property type="match status" value="1"/>
</dbReference>
<name>A0A1L9UDI5_ASPBC</name>
<proteinExistence type="predicted"/>
<dbReference type="OrthoDB" id="2958217at2759"/>
<feature type="domain" description="Heterokaryon incompatibility" evidence="1">
    <location>
        <begin position="105"/>
        <end position="251"/>
    </location>
</feature>
<keyword evidence="3" id="KW-1185">Reference proteome</keyword>
<organism evidence="2 3">
    <name type="scientific">Aspergillus brasiliensis (strain CBS 101740 / IMI 381727 / IBT 21946)</name>
    <dbReference type="NCBI Taxonomy" id="767769"/>
    <lineage>
        <taxon>Eukaryota</taxon>
        <taxon>Fungi</taxon>
        <taxon>Dikarya</taxon>
        <taxon>Ascomycota</taxon>
        <taxon>Pezizomycotina</taxon>
        <taxon>Eurotiomycetes</taxon>
        <taxon>Eurotiomycetidae</taxon>
        <taxon>Eurotiales</taxon>
        <taxon>Aspergillaceae</taxon>
        <taxon>Aspergillus</taxon>
        <taxon>Aspergillus subgen. Circumdati</taxon>
    </lineage>
</organism>
<protein>
    <recommendedName>
        <fullName evidence="1">Heterokaryon incompatibility domain-containing protein</fullName>
    </recommendedName>
</protein>
<dbReference type="AlphaFoldDB" id="A0A1L9UDI5"/>
<evidence type="ECO:0000313" key="3">
    <source>
        <dbReference type="Proteomes" id="UP000184499"/>
    </source>
</evidence>
<dbReference type="EMBL" id="KV878688">
    <property type="protein sequence ID" value="OJJ69727.1"/>
    <property type="molecule type" value="Genomic_DNA"/>
</dbReference>
<dbReference type="RefSeq" id="XP_067476976.1">
    <property type="nucleotide sequence ID" value="XM_067622527.1"/>
</dbReference>
<dbReference type="Proteomes" id="UP000184499">
    <property type="component" value="Unassembled WGS sequence"/>
</dbReference>
<dbReference type="InterPro" id="IPR010730">
    <property type="entry name" value="HET"/>
</dbReference>
<dbReference type="GeneID" id="93575015"/>
<evidence type="ECO:0000313" key="2">
    <source>
        <dbReference type="EMBL" id="OJJ69727.1"/>
    </source>
</evidence>
<evidence type="ECO:0000259" key="1">
    <source>
        <dbReference type="Pfam" id="PF06985"/>
    </source>
</evidence>
<dbReference type="Pfam" id="PF06985">
    <property type="entry name" value="HET"/>
    <property type="match status" value="1"/>
</dbReference>
<sequence>MDLSRKRRCYGCRWTYKALTSRRTMTSWHACGVSTVREILERYSMRFYGMARGLKWKIISGWFEDCRSNHGGYCYRGPLNTPPAGFSVIDCQRGCVVKAPSSCHYATLSYVWGRQDTGDLQARKDNIEVLEKEGCLFTSQVPLTIRDAMVVCTKLNIPYLWVDRLCIVQDENESKSVQINAMGDIYGHSVVTICALAGEDANYGLPGVSENRDIVPWYGHCQGVHLISYHSTPWTLIDRSKWNSRGWTFQEAILSSRLLLFSDEGVFFECSSRVGRLLDEDRKIRSTSYEEPNRFLGNSITQGYMSKLEAFTQRDLTFESDILRAFSGVLQGVWGSEHYYGIPYPLFGARLLWQSMDGKYRRRTPNAGDMFPS</sequence>
<accession>A0A1L9UDI5</accession>
<dbReference type="VEuPathDB" id="FungiDB:ASPBRDRAFT_285748"/>